<name>A0A7I8DIY0_9FIRM</name>
<dbReference type="AlphaFoldDB" id="A0A7I8DIY0"/>
<accession>A0A7I8DIY0</accession>
<evidence type="ECO:0000313" key="2">
    <source>
        <dbReference type="Proteomes" id="UP000515703"/>
    </source>
</evidence>
<dbReference type="EMBL" id="AP023368">
    <property type="protein sequence ID" value="BCJ98413.1"/>
    <property type="molecule type" value="Genomic_DNA"/>
</dbReference>
<sequence length="67" mass="7961">MMDENQLNEMFFNIMEVQQEDRNEIEQYLQSNNLVVLLEQQPKLQISEETTGKLKLLAEMIAFREAL</sequence>
<keyword evidence="2" id="KW-1185">Reference proteome</keyword>
<organism evidence="1 2">
    <name type="scientific">Anaerocolumna chitinilytica</name>
    <dbReference type="NCBI Taxonomy" id="1727145"/>
    <lineage>
        <taxon>Bacteria</taxon>
        <taxon>Bacillati</taxon>
        <taxon>Bacillota</taxon>
        <taxon>Clostridia</taxon>
        <taxon>Lachnospirales</taxon>
        <taxon>Lachnospiraceae</taxon>
        <taxon>Anaerocolumna</taxon>
    </lineage>
</organism>
<proteinExistence type="predicted"/>
<reference evidence="1 2" key="2">
    <citation type="submission" date="2020-08" db="EMBL/GenBank/DDBJ databases">
        <authorList>
            <person name="Ueki A."/>
            <person name="Tonouchi A."/>
        </authorList>
    </citation>
    <scope>NUCLEOTIDE SEQUENCE [LARGE SCALE GENOMIC DNA]</scope>
    <source>
        <strain evidence="1 2">CTTW</strain>
    </source>
</reference>
<dbReference type="KEGG" id="acht:bsdcttw_14540"/>
<evidence type="ECO:0000313" key="1">
    <source>
        <dbReference type="EMBL" id="BCJ98413.1"/>
    </source>
</evidence>
<gene>
    <name evidence="1" type="ORF">bsdcttw_14540</name>
</gene>
<reference evidence="1 2" key="1">
    <citation type="submission" date="2020-08" db="EMBL/GenBank/DDBJ databases">
        <title>Draft genome sequencing of an Anaerocolumna strain isolated from anoxic soil subjected to BSD treatment.</title>
        <authorList>
            <person name="Uek A."/>
            <person name="Tonouchi A."/>
        </authorList>
    </citation>
    <scope>NUCLEOTIDE SEQUENCE [LARGE SCALE GENOMIC DNA]</scope>
    <source>
        <strain evidence="1 2">CTTW</strain>
    </source>
</reference>
<dbReference type="RefSeq" id="WP_207726513.1">
    <property type="nucleotide sequence ID" value="NZ_AP023368.1"/>
</dbReference>
<dbReference type="Proteomes" id="UP000515703">
    <property type="component" value="Chromosome"/>
</dbReference>
<protein>
    <submittedName>
        <fullName evidence="1">Uncharacterized protein</fullName>
    </submittedName>
</protein>